<sequence>MAEKIQELNADIEELRSLLKVATRQKVKDVLGIEIRRLETSLIFLKAAEESKPNDPSGKTKPESKPRPNNTAPIYKIRNYAWDQSDKFVKFYVALPQVHELDPSCVTLTTSSTSFCLEARFPDKVQMFGFENLLSEISTERSHHKVKTDQVVIFLKKVQEGKKWAYVTATEKQLKEAREAEKMKDFSKDKNEDDPSAGLMNLMKRMYQEGDDDMKRTLAEAWTKAQDKKNSMDMSGDL</sequence>
<evidence type="ECO:0000256" key="9">
    <source>
        <dbReference type="ARBA" id="ARBA00025145"/>
    </source>
</evidence>
<feature type="domain" description="SGS" evidence="11">
    <location>
        <begin position="152"/>
        <end position="238"/>
    </location>
</feature>
<dbReference type="AlphaFoldDB" id="A0A7M7MFK7"/>
<name>A0A7M7MFK7_VARDE</name>
<dbReference type="GO" id="GO:0005737">
    <property type="term" value="C:cytoplasm"/>
    <property type="evidence" value="ECO:0007669"/>
    <property type="project" value="UniProtKB-SubCell"/>
</dbReference>
<evidence type="ECO:0000256" key="10">
    <source>
        <dbReference type="SAM" id="MobiDB-lite"/>
    </source>
</evidence>
<dbReference type="FunCoup" id="A0A7M7MFK7">
    <property type="interactions" value="2027"/>
</dbReference>
<evidence type="ECO:0000256" key="4">
    <source>
        <dbReference type="ARBA" id="ARBA00022490"/>
    </source>
</evidence>
<keyword evidence="14" id="KW-1185">Reference proteome</keyword>
<dbReference type="SUPFAM" id="SSF140106">
    <property type="entry name" value="Calcyclin-binding protein-like"/>
    <property type="match status" value="1"/>
</dbReference>
<dbReference type="CDD" id="cd06468">
    <property type="entry name" value="p23_CacyBP"/>
    <property type="match status" value="1"/>
</dbReference>
<dbReference type="OMA" id="YGWDQSA"/>
<comment type="function">
    <text evidence="9">May be involved in calcium-dependent ubiquitination and subsequent proteasomal degradation of target proteins. Probably serves as a molecular bridge in ubiquitin E3 complexes. Participates in the ubiquitin-mediated degradation of beta-catenin (CTNNB1).</text>
</comment>
<dbReference type="InterPro" id="IPR007699">
    <property type="entry name" value="SGS_dom"/>
</dbReference>
<dbReference type="PANTHER" id="PTHR13164:SF3">
    <property type="entry name" value="CALCYCLIN-BINDING PROTEIN"/>
    <property type="match status" value="1"/>
</dbReference>
<organism evidence="13 14">
    <name type="scientific">Varroa destructor</name>
    <name type="common">Honeybee mite</name>
    <dbReference type="NCBI Taxonomy" id="109461"/>
    <lineage>
        <taxon>Eukaryota</taxon>
        <taxon>Metazoa</taxon>
        <taxon>Ecdysozoa</taxon>
        <taxon>Arthropoda</taxon>
        <taxon>Chelicerata</taxon>
        <taxon>Arachnida</taxon>
        <taxon>Acari</taxon>
        <taxon>Parasitiformes</taxon>
        <taxon>Mesostigmata</taxon>
        <taxon>Gamasina</taxon>
        <taxon>Dermanyssoidea</taxon>
        <taxon>Varroidae</taxon>
        <taxon>Varroa</taxon>
    </lineage>
</organism>
<evidence type="ECO:0000256" key="3">
    <source>
        <dbReference type="ARBA" id="ARBA00015702"/>
    </source>
</evidence>
<dbReference type="KEGG" id="vde:111249079"/>
<dbReference type="InterPro" id="IPR037893">
    <property type="entry name" value="CS_CacyBP"/>
</dbReference>
<feature type="region of interest" description="Disordered" evidence="10">
    <location>
        <begin position="49"/>
        <end position="72"/>
    </location>
</feature>
<dbReference type="Pfam" id="PF09032">
    <property type="entry name" value="Siah-Interact_N"/>
    <property type="match status" value="1"/>
</dbReference>
<dbReference type="InterPro" id="IPR008978">
    <property type="entry name" value="HSP20-like_chaperone"/>
</dbReference>
<evidence type="ECO:0000256" key="2">
    <source>
        <dbReference type="ARBA" id="ARBA00004496"/>
    </source>
</evidence>
<evidence type="ECO:0000256" key="6">
    <source>
        <dbReference type="ARBA" id="ARBA00022786"/>
    </source>
</evidence>
<evidence type="ECO:0000256" key="8">
    <source>
        <dbReference type="ARBA" id="ARBA00023242"/>
    </source>
</evidence>
<feature type="compositionally biased region" description="Basic and acidic residues" evidence="10">
    <location>
        <begin position="49"/>
        <end position="66"/>
    </location>
</feature>
<keyword evidence="6" id="KW-0833">Ubl conjugation pathway</keyword>
<dbReference type="PROSITE" id="PS51048">
    <property type="entry name" value="SGS"/>
    <property type="match status" value="1"/>
</dbReference>
<evidence type="ECO:0000259" key="11">
    <source>
        <dbReference type="PROSITE" id="PS51048"/>
    </source>
</evidence>
<proteinExistence type="predicted"/>
<keyword evidence="8" id="KW-0539">Nucleus</keyword>
<dbReference type="GO" id="GO:0005634">
    <property type="term" value="C:nucleus"/>
    <property type="evidence" value="ECO:0007669"/>
    <property type="project" value="UniProtKB-SubCell"/>
</dbReference>
<dbReference type="PROSITE" id="PS51203">
    <property type="entry name" value="CS"/>
    <property type="match status" value="1"/>
</dbReference>
<reference evidence="13" key="1">
    <citation type="submission" date="2021-01" db="UniProtKB">
        <authorList>
            <consortium name="EnsemblMetazoa"/>
        </authorList>
    </citation>
    <scope>IDENTIFICATION</scope>
</reference>
<dbReference type="RefSeq" id="XP_022658161.1">
    <property type="nucleotide sequence ID" value="XM_022802426.1"/>
</dbReference>
<dbReference type="Gene3D" id="2.60.40.790">
    <property type="match status" value="1"/>
</dbReference>
<evidence type="ECO:0000313" key="14">
    <source>
        <dbReference type="Proteomes" id="UP000594260"/>
    </source>
</evidence>
<comment type="subcellular location">
    <subcellularLocation>
        <location evidence="2">Cytoplasm</location>
    </subcellularLocation>
    <subcellularLocation>
        <location evidence="1">Nucleus</location>
    </subcellularLocation>
</comment>
<dbReference type="PANTHER" id="PTHR13164">
    <property type="entry name" value="CALICYLIN BINDING PROTEIN"/>
    <property type="match status" value="1"/>
</dbReference>
<feature type="domain" description="CS" evidence="12">
    <location>
        <begin position="75"/>
        <end position="168"/>
    </location>
</feature>
<dbReference type="EnsemblMetazoa" id="XM_022802426">
    <property type="protein sequence ID" value="XP_022658161"/>
    <property type="gene ID" value="LOC111249079"/>
</dbReference>
<dbReference type="GO" id="GO:0007507">
    <property type="term" value="P:heart development"/>
    <property type="evidence" value="ECO:0007669"/>
    <property type="project" value="TreeGrafter"/>
</dbReference>
<keyword evidence="4" id="KW-0963">Cytoplasm</keyword>
<dbReference type="GeneID" id="111249079"/>
<evidence type="ECO:0000256" key="7">
    <source>
        <dbReference type="ARBA" id="ARBA00022990"/>
    </source>
</evidence>
<dbReference type="GO" id="GO:0015631">
    <property type="term" value="F:tubulin binding"/>
    <property type="evidence" value="ECO:0007669"/>
    <property type="project" value="InterPro"/>
</dbReference>
<dbReference type="InterPro" id="IPR007052">
    <property type="entry name" value="CS_dom"/>
</dbReference>
<accession>A0A7M7MFK7</accession>
<keyword evidence="5" id="KW-0597">Phosphoprotein</keyword>
<dbReference type="OrthoDB" id="164025at2759"/>
<dbReference type="Gene3D" id="4.10.860.10">
    <property type="entry name" value="UVR domain"/>
    <property type="match status" value="1"/>
</dbReference>
<dbReference type="InterPro" id="IPR015120">
    <property type="entry name" value="Siah-Interact_N"/>
</dbReference>
<protein>
    <recommendedName>
        <fullName evidence="3">Calcyclin-binding protein</fullName>
    </recommendedName>
</protein>
<evidence type="ECO:0000313" key="13">
    <source>
        <dbReference type="EnsemblMetazoa" id="XP_022658161"/>
    </source>
</evidence>
<dbReference type="GO" id="GO:0044548">
    <property type="term" value="F:S100 protein binding"/>
    <property type="evidence" value="ECO:0007669"/>
    <property type="project" value="InterPro"/>
</dbReference>
<evidence type="ECO:0000259" key="12">
    <source>
        <dbReference type="PROSITE" id="PS51203"/>
    </source>
</evidence>
<keyword evidence="7" id="KW-0007">Acetylation</keyword>
<dbReference type="InParanoid" id="A0A7M7MFK7"/>
<dbReference type="InterPro" id="IPR052289">
    <property type="entry name" value="Calcyclin-binding_UBL-bridge"/>
</dbReference>
<dbReference type="GO" id="GO:0031625">
    <property type="term" value="F:ubiquitin protein ligase binding"/>
    <property type="evidence" value="ECO:0007669"/>
    <property type="project" value="InterPro"/>
</dbReference>
<dbReference type="Proteomes" id="UP000594260">
    <property type="component" value="Unplaced"/>
</dbReference>
<dbReference type="InterPro" id="IPR037201">
    <property type="entry name" value="CacyBP_N"/>
</dbReference>
<dbReference type="Pfam" id="PF04969">
    <property type="entry name" value="CS"/>
    <property type="match status" value="1"/>
</dbReference>
<evidence type="ECO:0000256" key="5">
    <source>
        <dbReference type="ARBA" id="ARBA00022553"/>
    </source>
</evidence>
<evidence type="ECO:0000256" key="1">
    <source>
        <dbReference type="ARBA" id="ARBA00004123"/>
    </source>
</evidence>
<dbReference type="SUPFAM" id="SSF49764">
    <property type="entry name" value="HSP20-like chaperones"/>
    <property type="match status" value="1"/>
</dbReference>